<feature type="compositionally biased region" description="Basic and acidic residues" evidence="1">
    <location>
        <begin position="117"/>
        <end position="126"/>
    </location>
</feature>
<dbReference type="AlphaFoldDB" id="A0AAE1RC38"/>
<dbReference type="Proteomes" id="UP001291623">
    <property type="component" value="Unassembled WGS sequence"/>
</dbReference>
<name>A0AAE1RC38_9SOLA</name>
<dbReference type="EMBL" id="JAVYJV010000018">
    <property type="protein sequence ID" value="KAK4347792.1"/>
    <property type="molecule type" value="Genomic_DNA"/>
</dbReference>
<organism evidence="2 3">
    <name type="scientific">Anisodus tanguticus</name>
    <dbReference type="NCBI Taxonomy" id="243964"/>
    <lineage>
        <taxon>Eukaryota</taxon>
        <taxon>Viridiplantae</taxon>
        <taxon>Streptophyta</taxon>
        <taxon>Embryophyta</taxon>
        <taxon>Tracheophyta</taxon>
        <taxon>Spermatophyta</taxon>
        <taxon>Magnoliopsida</taxon>
        <taxon>eudicotyledons</taxon>
        <taxon>Gunneridae</taxon>
        <taxon>Pentapetalae</taxon>
        <taxon>asterids</taxon>
        <taxon>lamiids</taxon>
        <taxon>Solanales</taxon>
        <taxon>Solanaceae</taxon>
        <taxon>Solanoideae</taxon>
        <taxon>Hyoscyameae</taxon>
        <taxon>Anisodus</taxon>
    </lineage>
</organism>
<gene>
    <name evidence="2" type="ORF">RND71_034131</name>
</gene>
<evidence type="ECO:0000313" key="2">
    <source>
        <dbReference type="EMBL" id="KAK4347792.1"/>
    </source>
</evidence>
<feature type="region of interest" description="Disordered" evidence="1">
    <location>
        <begin position="40"/>
        <end position="126"/>
    </location>
</feature>
<feature type="compositionally biased region" description="Polar residues" evidence="1">
    <location>
        <begin position="45"/>
        <end position="64"/>
    </location>
</feature>
<evidence type="ECO:0000313" key="3">
    <source>
        <dbReference type="Proteomes" id="UP001291623"/>
    </source>
</evidence>
<comment type="caution">
    <text evidence="2">The sequence shown here is derived from an EMBL/GenBank/DDBJ whole genome shotgun (WGS) entry which is preliminary data.</text>
</comment>
<sequence length="203" mass="22799">MKYVCISVSVCIVETGSNRKEPICPSHQPKASYHIIKQRLRQASRPPSYQPKASSHIIKQQLRQASRPPSYEPKASSQITEQHRGYASKPPSHQPKTSSHVPKEHPGKTAESPSHQPSEESSEHQKFLEGCAKKMNEKCAEEIATAVFENKITALKIQGLQRTAGTPVAKAVCTFHSYKILFRRAIFLARTFANKMTRTQNHD</sequence>
<accession>A0AAE1RC38</accession>
<keyword evidence="3" id="KW-1185">Reference proteome</keyword>
<protein>
    <submittedName>
        <fullName evidence="2">Uncharacterized protein</fullName>
    </submittedName>
</protein>
<proteinExistence type="predicted"/>
<reference evidence="2" key="1">
    <citation type="submission" date="2023-12" db="EMBL/GenBank/DDBJ databases">
        <title>Genome assembly of Anisodus tanguticus.</title>
        <authorList>
            <person name="Wang Y.-J."/>
        </authorList>
    </citation>
    <scope>NUCLEOTIDE SEQUENCE</scope>
    <source>
        <strain evidence="2">KB-2021</strain>
        <tissue evidence="2">Leaf</tissue>
    </source>
</reference>
<evidence type="ECO:0000256" key="1">
    <source>
        <dbReference type="SAM" id="MobiDB-lite"/>
    </source>
</evidence>